<feature type="region of interest" description="Disordered" evidence="1">
    <location>
        <begin position="49"/>
        <end position="87"/>
    </location>
</feature>
<proteinExistence type="predicted"/>
<accession>A0A928TRH3</accession>
<comment type="caution">
    <text evidence="3">The sequence shown here is derived from an EMBL/GenBank/DDBJ whole genome shotgun (WGS) entry which is preliminary data.</text>
</comment>
<keyword evidence="2" id="KW-1133">Transmembrane helix</keyword>
<name>A0A928TRH3_UNCKA</name>
<feature type="compositionally biased region" description="Low complexity" evidence="1">
    <location>
        <begin position="72"/>
        <end position="81"/>
    </location>
</feature>
<protein>
    <submittedName>
        <fullName evidence="3">Uncharacterized protein</fullName>
    </submittedName>
</protein>
<keyword evidence="2" id="KW-0472">Membrane</keyword>
<evidence type="ECO:0000313" key="4">
    <source>
        <dbReference type="Proteomes" id="UP000710385"/>
    </source>
</evidence>
<evidence type="ECO:0000256" key="1">
    <source>
        <dbReference type="SAM" id="MobiDB-lite"/>
    </source>
</evidence>
<organism evidence="3 4">
    <name type="scientific">candidate division WWE3 bacterium</name>
    <dbReference type="NCBI Taxonomy" id="2053526"/>
    <lineage>
        <taxon>Bacteria</taxon>
        <taxon>Katanobacteria</taxon>
    </lineage>
</organism>
<reference evidence="3" key="1">
    <citation type="submission" date="2020-05" db="EMBL/GenBank/DDBJ databases">
        <title>High-Quality Genomes of Partial-Nitritation/Anammox System by Hierarchical Clustering Based Hybrid Assembly.</title>
        <authorList>
            <person name="Liu L."/>
            <person name="Wang Y."/>
            <person name="Che Y."/>
            <person name="Chen Y."/>
            <person name="Xia Y."/>
            <person name="Luo R."/>
            <person name="Cheng S.H."/>
            <person name="Zheng C."/>
            <person name="Zhang T."/>
        </authorList>
    </citation>
    <scope>NUCLEOTIDE SEQUENCE</scope>
    <source>
        <strain evidence="3">H1_PAT1</strain>
    </source>
</reference>
<evidence type="ECO:0000256" key="2">
    <source>
        <dbReference type="SAM" id="Phobius"/>
    </source>
</evidence>
<sequence>MTEHAHQEGPGQQATARLSNGVKAFLAFSVCSVIAVVALYVGYRMGSSGTSAAPVDPPAASVVEPTEKPKADPSASAPAASVVEPTGKPNEFARPCAEIQDCRKVSWSYFMSNMKGTDEITAGGEVLDCSGGGKIKPVGDEVDLCACQCKPAEQVAGNK</sequence>
<dbReference type="EMBL" id="JABTTY010000001">
    <property type="protein sequence ID" value="MBE7524957.1"/>
    <property type="molecule type" value="Genomic_DNA"/>
</dbReference>
<dbReference type="Proteomes" id="UP000710385">
    <property type="component" value="Unassembled WGS sequence"/>
</dbReference>
<dbReference type="AlphaFoldDB" id="A0A928TRH3"/>
<feature type="transmembrane region" description="Helical" evidence="2">
    <location>
        <begin position="24"/>
        <end position="43"/>
    </location>
</feature>
<evidence type="ECO:0000313" key="3">
    <source>
        <dbReference type="EMBL" id="MBE7524957.1"/>
    </source>
</evidence>
<keyword evidence="2" id="KW-0812">Transmembrane</keyword>
<feature type="compositionally biased region" description="Low complexity" evidence="1">
    <location>
        <begin position="52"/>
        <end position="64"/>
    </location>
</feature>
<gene>
    <name evidence="3" type="ORF">HS096_00975</name>
</gene>